<proteinExistence type="predicted"/>
<organism evidence="1 2">
    <name type="scientific">Clostridium lentum</name>
    <dbReference type="NCBI Taxonomy" id="2763037"/>
    <lineage>
        <taxon>Bacteria</taxon>
        <taxon>Bacillati</taxon>
        <taxon>Bacillota</taxon>
        <taxon>Clostridia</taxon>
        <taxon>Eubacteriales</taxon>
        <taxon>Clostridiaceae</taxon>
        <taxon>Clostridium</taxon>
    </lineage>
</organism>
<gene>
    <name evidence="1" type="ORF">H8R92_11815</name>
</gene>
<name>A0A8I0A8P8_9CLOT</name>
<evidence type="ECO:0000313" key="2">
    <source>
        <dbReference type="Proteomes" id="UP000662088"/>
    </source>
</evidence>
<accession>A0A8I0A8P8</accession>
<dbReference type="EMBL" id="JACOOQ010000023">
    <property type="protein sequence ID" value="MBC5641085.1"/>
    <property type="molecule type" value="Genomic_DNA"/>
</dbReference>
<comment type="caution">
    <text evidence="1">The sequence shown here is derived from an EMBL/GenBank/DDBJ whole genome shotgun (WGS) entry which is preliminary data.</text>
</comment>
<reference evidence="1" key="1">
    <citation type="submission" date="2020-08" db="EMBL/GenBank/DDBJ databases">
        <title>Genome public.</title>
        <authorList>
            <person name="Liu C."/>
            <person name="Sun Q."/>
        </authorList>
    </citation>
    <scope>NUCLEOTIDE SEQUENCE</scope>
    <source>
        <strain evidence="1">NSJ-42</strain>
    </source>
</reference>
<dbReference type="AlphaFoldDB" id="A0A8I0A8P8"/>
<dbReference type="RefSeq" id="WP_186835565.1">
    <property type="nucleotide sequence ID" value="NZ_JACOOQ010000023.1"/>
</dbReference>
<keyword evidence="2" id="KW-1185">Reference proteome</keyword>
<dbReference type="Proteomes" id="UP000662088">
    <property type="component" value="Unassembled WGS sequence"/>
</dbReference>
<sequence length="225" mass="26456">MGINRMQGVSAHIEYIKKDYDKVDFVNCKFWKNEICYNTLSTKYGESCYTKRGCMYSIPLPPGRKKKNKKDNQNYNNLSIPYSTYTYKVSDIKINYFNKDITTIVKVDYKSYKVECKYNDKDDKVLLAIYYKVNDKNPIINCQFNLSEIIRISGNEVIFTVRIDDIVRNIRNINEYKVASFIKSENKSNILRKAIVSDSKEVINKIDSLIKFIAYTIIKGFMEIY</sequence>
<evidence type="ECO:0000313" key="1">
    <source>
        <dbReference type="EMBL" id="MBC5641085.1"/>
    </source>
</evidence>
<protein>
    <submittedName>
        <fullName evidence="1">Uncharacterized protein</fullName>
    </submittedName>
</protein>